<dbReference type="AlphaFoldDB" id="A0A246BTH3"/>
<dbReference type="Proteomes" id="UP000197208">
    <property type="component" value="Unassembled WGS sequence"/>
</dbReference>
<dbReference type="RefSeq" id="WP_088246676.1">
    <property type="nucleotide sequence ID" value="NZ_NHMK01000003.1"/>
</dbReference>
<accession>A0A246BTH3</accession>
<reference evidence="1 2" key="1">
    <citation type="submission" date="2017-05" db="EMBL/GenBank/DDBJ databases">
        <title>De novo genome assembly of Deniococcus indicus strain DR1.</title>
        <authorList>
            <person name="Chauhan D."/>
            <person name="Yennamalli R.M."/>
            <person name="Priyadarshini R."/>
        </authorList>
    </citation>
    <scope>NUCLEOTIDE SEQUENCE [LARGE SCALE GENOMIC DNA]</scope>
    <source>
        <strain evidence="1 2">DR1</strain>
    </source>
</reference>
<dbReference type="EMBL" id="NHMK01000003">
    <property type="protein sequence ID" value="OWL98984.1"/>
    <property type="molecule type" value="Genomic_DNA"/>
</dbReference>
<gene>
    <name evidence="1" type="ORF">CBQ26_00560</name>
</gene>
<organism evidence="1 2">
    <name type="scientific">Deinococcus indicus</name>
    <dbReference type="NCBI Taxonomy" id="223556"/>
    <lineage>
        <taxon>Bacteria</taxon>
        <taxon>Thermotogati</taxon>
        <taxon>Deinococcota</taxon>
        <taxon>Deinococci</taxon>
        <taxon>Deinococcales</taxon>
        <taxon>Deinococcaceae</taxon>
        <taxon>Deinococcus</taxon>
    </lineage>
</organism>
<evidence type="ECO:0000313" key="2">
    <source>
        <dbReference type="Proteomes" id="UP000197208"/>
    </source>
</evidence>
<evidence type="ECO:0000313" key="1">
    <source>
        <dbReference type="EMBL" id="OWL98984.1"/>
    </source>
</evidence>
<comment type="caution">
    <text evidence="1">The sequence shown here is derived from an EMBL/GenBank/DDBJ whole genome shotgun (WGS) entry which is preliminary data.</text>
</comment>
<sequence length="167" mass="17763">MNETLAALRAQNTRTVHLLADGDTARSVPPGTPGALAFLLARVPARDIRANLLYAALGRDGYYAYANWFNAEAQKALAAAEAASHKPGDPAPFDDTLPDDGEWRAHTVALEIAVEEALLDLGMLSPTFEDAGTILGPYRTALARELVTWGREVPESPDSPSGNSVPP</sequence>
<name>A0A246BTH3_9DEIO</name>
<keyword evidence="2" id="KW-1185">Reference proteome</keyword>
<protein>
    <submittedName>
        <fullName evidence="1">Uncharacterized protein</fullName>
    </submittedName>
</protein>
<proteinExistence type="predicted"/>
<dbReference type="OrthoDB" id="9841204at2"/>